<dbReference type="Pfam" id="PF00618">
    <property type="entry name" value="RasGEF_N"/>
    <property type="match status" value="1"/>
</dbReference>
<evidence type="ECO:0000313" key="7">
    <source>
        <dbReference type="RefSeq" id="XP_065646665.1"/>
    </source>
</evidence>
<keyword evidence="1 2" id="KW-0344">Guanine-nucleotide releasing factor</keyword>
<gene>
    <name evidence="7" type="primary">LOC100204680</name>
</gene>
<reference evidence="6" key="1">
    <citation type="submission" date="2025-05" db="UniProtKB">
        <authorList>
            <consortium name="RefSeq"/>
        </authorList>
    </citation>
    <scope>NUCLEOTIDE SEQUENCE [LARGE SCALE GENOMIC DNA]</scope>
</reference>
<dbReference type="PROSITE" id="PS50009">
    <property type="entry name" value="RASGEF_CAT"/>
    <property type="match status" value="1"/>
</dbReference>
<dbReference type="PANTHER" id="PTHR23113">
    <property type="entry name" value="GUANINE NUCLEOTIDE EXCHANGE FACTOR"/>
    <property type="match status" value="1"/>
</dbReference>
<dbReference type="CDD" id="cd06224">
    <property type="entry name" value="REM"/>
    <property type="match status" value="1"/>
</dbReference>
<evidence type="ECO:0000259" key="4">
    <source>
        <dbReference type="PROSITE" id="PS50200"/>
    </source>
</evidence>
<sequence length="698" mass="79436">MAVKHDFSKIINWVELEENGTFYNTTLKKVRYRTQVSFDPNDPNTAFKQWEMVKVKQLKAGKIESLIEHMILPFEDEDPDPGFILAFLCTYKSFTSTTEVIDLLLNRFEIQIEKIQNEKEKSEQVIRRICKVISVWIDQYPQDFDDPPSYMVLNKIILFTSPNIDLLTCIKEVHNKCCTRLNNFATSPVDERSFKFKFCFCPSIIGCTCENVGVHNLQFKNFSAQECAEQLTLVDSELFLKVNPRESLGYFWSKRDKIQGSKPTSIKLTVDHFNAVSLNVISTVLDSVDEKSHLHSTLARSKTITKWLDIALELRELKNFSSLKAILSGLQCASIYRLTQSWELVPKASIAIFNELSQIFSDDMNNKASRDLLIQEGTAKYSTNSLGRSKSKRQSLINMGITHGTVPYLGTFLTDLTMIDTALPDKVKGDLINFEKRRKEFEVVILIKLLQQSAKNYCIQPNPEFFTWFNSLKAYSDKDSYTISLEVEPKNGVKPEVEPVGKDHTMKRYASDNDIFSLKQSSINTAEDLVSLYSLELSKSTIDLTDAGMILKSKVSKDRFKVESLSSRNMLDPDDAVPLDETAVVGKVYLEDTVNVQYKSVKITPASRACDVISSTLNKFKVSTDVSCYSLYQIIDNKKSLHIPMNSNMYYAMHKTPALCFKVSRKKLKTSKKAEKSLSFNTIGKSDVILLKASYSQL</sequence>
<organism evidence="6 7">
    <name type="scientific">Hydra vulgaris</name>
    <name type="common">Hydra</name>
    <name type="synonym">Hydra attenuata</name>
    <dbReference type="NCBI Taxonomy" id="6087"/>
    <lineage>
        <taxon>Eukaryota</taxon>
        <taxon>Metazoa</taxon>
        <taxon>Cnidaria</taxon>
        <taxon>Hydrozoa</taxon>
        <taxon>Hydroidolina</taxon>
        <taxon>Anthoathecata</taxon>
        <taxon>Aplanulata</taxon>
        <taxon>Hydridae</taxon>
        <taxon>Hydra</taxon>
    </lineage>
</organism>
<feature type="domain" description="N-terminal Ras-GEF" evidence="5">
    <location>
        <begin position="54"/>
        <end position="185"/>
    </location>
</feature>
<dbReference type="InterPro" id="IPR029071">
    <property type="entry name" value="Ubiquitin-like_domsf"/>
</dbReference>
<dbReference type="InterPro" id="IPR001895">
    <property type="entry name" value="RASGEF_cat_dom"/>
</dbReference>
<feature type="domain" description="Ras-GEF" evidence="3">
    <location>
        <begin position="223"/>
        <end position="490"/>
    </location>
</feature>
<reference evidence="7" key="2">
    <citation type="submission" date="2025-08" db="UniProtKB">
        <authorList>
            <consortium name="RefSeq"/>
        </authorList>
    </citation>
    <scope>IDENTIFICATION</scope>
</reference>
<dbReference type="Proteomes" id="UP001652625">
    <property type="component" value="Chromosome 02"/>
</dbReference>
<dbReference type="SUPFAM" id="SSF48366">
    <property type="entry name" value="Ras GEF"/>
    <property type="match status" value="1"/>
</dbReference>
<dbReference type="PROSITE" id="PS00720">
    <property type="entry name" value="RASGEF"/>
    <property type="match status" value="1"/>
</dbReference>
<dbReference type="PROSITE" id="PS50212">
    <property type="entry name" value="RASGEF_NTER"/>
    <property type="match status" value="1"/>
</dbReference>
<dbReference type="Gene3D" id="1.20.870.10">
    <property type="entry name" value="Son of sevenless (SoS) protein Chain: S domain 1"/>
    <property type="match status" value="1"/>
</dbReference>
<dbReference type="PANTHER" id="PTHR23113:SF312">
    <property type="entry name" value="RAL GUANINE NUCLEOTIDE DISSOCIATION STIMULATOR-LIKE, ISOFORM E"/>
    <property type="match status" value="1"/>
</dbReference>
<protein>
    <submittedName>
        <fullName evidence="7">Ral guanine nucleotide dissociation stimulator isoform X4</fullName>
    </submittedName>
</protein>
<evidence type="ECO:0000256" key="2">
    <source>
        <dbReference type="PROSITE-ProRule" id="PRU00168"/>
    </source>
</evidence>
<dbReference type="CDD" id="cd00155">
    <property type="entry name" value="RasGEF"/>
    <property type="match status" value="1"/>
</dbReference>
<dbReference type="InterPro" id="IPR023578">
    <property type="entry name" value="Ras_GEF_dom_sf"/>
</dbReference>
<dbReference type="GeneID" id="100204680"/>
<name>A0ABM4BCJ3_HYDVU</name>
<dbReference type="InterPro" id="IPR000159">
    <property type="entry name" value="RA_dom"/>
</dbReference>
<proteinExistence type="predicted"/>
<dbReference type="PROSITE" id="PS50200">
    <property type="entry name" value="RA"/>
    <property type="match status" value="1"/>
</dbReference>
<dbReference type="Gene3D" id="1.10.840.10">
    <property type="entry name" value="Ras guanine-nucleotide exchange factors catalytic domain"/>
    <property type="match status" value="1"/>
</dbReference>
<dbReference type="InterPro" id="IPR000651">
    <property type="entry name" value="Ras-like_Gua-exchang_fac_N"/>
</dbReference>
<dbReference type="RefSeq" id="XP_065646665.1">
    <property type="nucleotide sequence ID" value="XM_065790593.1"/>
</dbReference>
<dbReference type="Gene3D" id="3.10.20.90">
    <property type="entry name" value="Phosphatidylinositol 3-kinase Catalytic Subunit, Chain A, domain 1"/>
    <property type="match status" value="1"/>
</dbReference>
<dbReference type="InterPro" id="IPR008937">
    <property type="entry name" value="Ras-like_GEF"/>
</dbReference>
<evidence type="ECO:0000256" key="1">
    <source>
        <dbReference type="ARBA" id="ARBA00022658"/>
    </source>
</evidence>
<dbReference type="Pfam" id="PF00788">
    <property type="entry name" value="RA"/>
    <property type="match status" value="1"/>
</dbReference>
<evidence type="ECO:0000313" key="6">
    <source>
        <dbReference type="Proteomes" id="UP001652625"/>
    </source>
</evidence>
<dbReference type="SUPFAM" id="SSF54236">
    <property type="entry name" value="Ubiquitin-like"/>
    <property type="match status" value="1"/>
</dbReference>
<dbReference type="SMART" id="SM00229">
    <property type="entry name" value="RasGEFN"/>
    <property type="match status" value="1"/>
</dbReference>
<accession>A0ABM4BCJ3</accession>
<dbReference type="InterPro" id="IPR036964">
    <property type="entry name" value="RASGEF_cat_dom_sf"/>
</dbReference>
<evidence type="ECO:0000259" key="3">
    <source>
        <dbReference type="PROSITE" id="PS50009"/>
    </source>
</evidence>
<feature type="domain" description="Ras-associating" evidence="4">
    <location>
        <begin position="582"/>
        <end position="668"/>
    </location>
</feature>
<keyword evidence="6" id="KW-1185">Reference proteome</keyword>
<dbReference type="InterPro" id="IPR019804">
    <property type="entry name" value="Ras_G-nucl-exch_fac_CS"/>
</dbReference>
<dbReference type="SMART" id="SM00147">
    <property type="entry name" value="RasGEF"/>
    <property type="match status" value="1"/>
</dbReference>
<dbReference type="Pfam" id="PF00617">
    <property type="entry name" value="RasGEF"/>
    <property type="match status" value="1"/>
</dbReference>
<evidence type="ECO:0000259" key="5">
    <source>
        <dbReference type="PROSITE" id="PS50212"/>
    </source>
</evidence>
<dbReference type="CDD" id="cd00153">
    <property type="entry name" value="RA_RalGDS_like"/>
    <property type="match status" value="1"/>
</dbReference>